<gene>
    <name evidence="10" type="primary">phoR_3</name>
    <name evidence="10" type="ORF">CPRO_17160</name>
    <name evidence="11" type="ORF">SAMN02745151_02694</name>
</gene>
<evidence type="ECO:0000256" key="8">
    <source>
        <dbReference type="SAM" id="Phobius"/>
    </source>
</evidence>
<dbReference type="PANTHER" id="PTHR45453:SF1">
    <property type="entry name" value="PHOSPHATE REGULON SENSOR PROTEIN PHOR"/>
    <property type="match status" value="1"/>
</dbReference>
<keyword evidence="12" id="KW-1185">Reference proteome</keyword>
<dbReference type="InterPro" id="IPR005467">
    <property type="entry name" value="His_kinase_dom"/>
</dbReference>
<keyword evidence="6 11" id="KW-0418">Kinase</keyword>
<reference evidence="13" key="4">
    <citation type="submission" date="2016-11" db="EMBL/GenBank/DDBJ databases">
        <authorList>
            <person name="Jaros S."/>
            <person name="Januszkiewicz K."/>
            <person name="Wedrychowicz H."/>
        </authorList>
    </citation>
    <scope>NUCLEOTIDE SEQUENCE [LARGE SCALE GENOMIC DNA]</scope>
    <source>
        <strain evidence="13">DSM 1682</strain>
    </source>
</reference>
<evidence type="ECO:0000256" key="7">
    <source>
        <dbReference type="ARBA" id="ARBA00023012"/>
    </source>
</evidence>
<proteinExistence type="predicted"/>
<dbReference type="Proteomes" id="UP000184204">
    <property type="component" value="Unassembled WGS sequence"/>
</dbReference>
<name>A0A0X1U8R3_ANAPI</name>
<keyword evidence="8" id="KW-1133">Transmembrane helix</keyword>
<comment type="catalytic activity">
    <reaction evidence="1">
        <text>ATP + protein L-histidine = ADP + protein N-phospho-L-histidine.</text>
        <dbReference type="EC" id="2.7.13.3"/>
    </reaction>
</comment>
<dbReference type="Gene3D" id="3.30.565.10">
    <property type="entry name" value="Histidine kinase-like ATPase, C-terminal domain"/>
    <property type="match status" value="1"/>
</dbReference>
<evidence type="ECO:0000256" key="4">
    <source>
        <dbReference type="ARBA" id="ARBA00022553"/>
    </source>
</evidence>
<comment type="subcellular location">
    <subcellularLocation>
        <location evidence="2">Membrane</location>
    </subcellularLocation>
</comment>
<dbReference type="Pfam" id="PF00512">
    <property type="entry name" value="HisKA"/>
    <property type="match status" value="1"/>
</dbReference>
<dbReference type="PRINTS" id="PR00344">
    <property type="entry name" value="BCTRLSENSOR"/>
</dbReference>
<feature type="transmembrane region" description="Helical" evidence="8">
    <location>
        <begin position="156"/>
        <end position="176"/>
    </location>
</feature>
<reference evidence="12" key="2">
    <citation type="submission" date="2016-01" db="EMBL/GenBank/DDBJ databases">
        <authorList>
            <person name="Poehlein A."/>
            <person name="Schlien K."/>
            <person name="Gottschalk G."/>
            <person name="Buckel W."/>
            <person name="Daniel R."/>
        </authorList>
    </citation>
    <scope>NUCLEOTIDE SEQUENCE [LARGE SCALE GENOMIC DNA]</scope>
    <source>
        <strain evidence="12">X2</strain>
    </source>
</reference>
<dbReference type="PANTHER" id="PTHR45453">
    <property type="entry name" value="PHOSPHATE REGULON SENSOR PROTEIN PHOR"/>
    <property type="match status" value="1"/>
</dbReference>
<dbReference type="SMART" id="SM00388">
    <property type="entry name" value="HisKA"/>
    <property type="match status" value="1"/>
</dbReference>
<dbReference type="EC" id="2.7.13.3" evidence="3"/>
<protein>
    <recommendedName>
        <fullName evidence="3">histidine kinase</fullName>
        <ecNumber evidence="3">2.7.13.3</ecNumber>
    </recommendedName>
</protein>
<dbReference type="EMBL" id="FQUA01000015">
    <property type="protein sequence ID" value="SHF07060.1"/>
    <property type="molecule type" value="Genomic_DNA"/>
</dbReference>
<feature type="transmembrane region" description="Helical" evidence="8">
    <location>
        <begin position="12"/>
        <end position="34"/>
    </location>
</feature>
<feature type="domain" description="Histidine kinase" evidence="9">
    <location>
        <begin position="242"/>
        <end position="460"/>
    </location>
</feature>
<reference evidence="10 12" key="1">
    <citation type="journal article" date="2016" name="Genome Announc.">
        <title>Complete Genome Sequence of the Amino Acid-Fermenting Clostridium propionicum X2 (DSM 1682).</title>
        <authorList>
            <person name="Poehlein A."/>
            <person name="Schlien K."/>
            <person name="Chowdhury N.P."/>
            <person name="Gottschalk G."/>
            <person name="Buckel W."/>
            <person name="Daniel R."/>
        </authorList>
    </citation>
    <scope>NUCLEOTIDE SEQUENCE [LARGE SCALE GENOMIC DNA]</scope>
    <source>
        <strain evidence="10 12">X2</strain>
    </source>
</reference>
<evidence type="ECO:0000256" key="3">
    <source>
        <dbReference type="ARBA" id="ARBA00012438"/>
    </source>
</evidence>
<dbReference type="GO" id="GO:0004721">
    <property type="term" value="F:phosphoprotein phosphatase activity"/>
    <property type="evidence" value="ECO:0007669"/>
    <property type="project" value="TreeGrafter"/>
</dbReference>
<dbReference type="GO" id="GO:0016036">
    <property type="term" value="P:cellular response to phosphate starvation"/>
    <property type="evidence" value="ECO:0007669"/>
    <property type="project" value="TreeGrafter"/>
</dbReference>
<dbReference type="InterPro" id="IPR004358">
    <property type="entry name" value="Sig_transdc_His_kin-like_C"/>
</dbReference>
<dbReference type="InterPro" id="IPR036890">
    <property type="entry name" value="HATPase_C_sf"/>
</dbReference>
<dbReference type="Proteomes" id="UP000068026">
    <property type="component" value="Chromosome"/>
</dbReference>
<dbReference type="CDD" id="cd00082">
    <property type="entry name" value="HisKA"/>
    <property type="match status" value="1"/>
</dbReference>
<evidence type="ECO:0000259" key="9">
    <source>
        <dbReference type="PROSITE" id="PS50109"/>
    </source>
</evidence>
<dbReference type="InterPro" id="IPR003594">
    <property type="entry name" value="HATPase_dom"/>
</dbReference>
<keyword evidence="7" id="KW-0902">Two-component regulatory system</keyword>
<dbReference type="SMART" id="SM00387">
    <property type="entry name" value="HATPase_c"/>
    <property type="match status" value="1"/>
</dbReference>
<keyword evidence="4" id="KW-0597">Phosphoprotein</keyword>
<sequence length="462" mass="51539">MEGTTQILRRFIGSTIILSILLLIFNFILFATWVSKGMNDVNSPSAVVQNVAESLHSLPNSYSLDSSSVKLLKQNNGWAMLIDNTGHVAWNYMLPEELNKTYSLVDVAKFTRYYLMDYPVFVWEHDKGLVVVGYPKKGMTKYQHILPTSWVSSLPLRITSLLVGNIALALLFSLFIGSRLIRSIHPLTQGIQDLAEDKNIYVEPKGVLANLAQSVNRTSALLKQKNDSLQTRDEARSNWIAGISHDIRTPLSMVLGYASNLEENNDLPTEQRRQAGIIRQQAEKLRSLISDLNLVSMLEYEMQPLNKKPIRLSVLARQIASEFLNSGLDEHFILEVEILDENAQVNGDEQLLTRAITNLIQNSIKHNPGGCLILLQISFDADNNTCSFIVDDKGKGIPQNELPDLLELPFSSKRKRPRQNGHGLGLPMVARIAKAHKGHLILSSDTSSGLKAEIILPSIKIG</sequence>
<dbReference type="KEGG" id="cpro:CPRO_17160"/>
<organism evidence="11 13">
    <name type="scientific">Anaerotignum propionicum DSM 1682</name>
    <dbReference type="NCBI Taxonomy" id="991789"/>
    <lineage>
        <taxon>Bacteria</taxon>
        <taxon>Bacillati</taxon>
        <taxon>Bacillota</taxon>
        <taxon>Clostridia</taxon>
        <taxon>Lachnospirales</taxon>
        <taxon>Anaerotignaceae</taxon>
        <taxon>Anaerotignum</taxon>
    </lineage>
</organism>
<dbReference type="Gene3D" id="1.10.287.130">
    <property type="match status" value="1"/>
</dbReference>
<evidence type="ECO:0000256" key="5">
    <source>
        <dbReference type="ARBA" id="ARBA00022679"/>
    </source>
</evidence>
<dbReference type="GO" id="GO:0005886">
    <property type="term" value="C:plasma membrane"/>
    <property type="evidence" value="ECO:0007669"/>
    <property type="project" value="TreeGrafter"/>
</dbReference>
<dbReference type="AlphaFoldDB" id="A0A0X1U8R3"/>
<dbReference type="SUPFAM" id="SSF55874">
    <property type="entry name" value="ATPase domain of HSP90 chaperone/DNA topoisomerase II/histidine kinase"/>
    <property type="match status" value="1"/>
</dbReference>
<keyword evidence="8" id="KW-0472">Membrane</keyword>
<dbReference type="PROSITE" id="PS50109">
    <property type="entry name" value="HIS_KIN"/>
    <property type="match status" value="1"/>
</dbReference>
<dbReference type="SUPFAM" id="SSF47384">
    <property type="entry name" value="Homodimeric domain of signal transducing histidine kinase"/>
    <property type="match status" value="1"/>
</dbReference>
<evidence type="ECO:0000313" key="10">
    <source>
        <dbReference type="EMBL" id="AMJ41304.1"/>
    </source>
</evidence>
<dbReference type="InterPro" id="IPR036097">
    <property type="entry name" value="HisK_dim/P_sf"/>
</dbReference>
<reference evidence="11" key="3">
    <citation type="submission" date="2016-11" db="EMBL/GenBank/DDBJ databases">
        <authorList>
            <person name="Varghese N."/>
            <person name="Submissions S."/>
        </authorList>
    </citation>
    <scope>NUCLEOTIDE SEQUENCE</scope>
    <source>
        <strain evidence="11">DSM 1682</strain>
    </source>
</reference>
<keyword evidence="8" id="KW-0812">Transmembrane</keyword>
<accession>A0A0X1U8R3</accession>
<dbReference type="RefSeq" id="WP_066050280.1">
    <property type="nucleotide sequence ID" value="NZ_CP014223.1"/>
</dbReference>
<keyword evidence="5 10" id="KW-0808">Transferase</keyword>
<dbReference type="Pfam" id="PF02518">
    <property type="entry name" value="HATPase_c"/>
    <property type="match status" value="1"/>
</dbReference>
<evidence type="ECO:0000313" key="13">
    <source>
        <dbReference type="Proteomes" id="UP000184204"/>
    </source>
</evidence>
<evidence type="ECO:0000256" key="1">
    <source>
        <dbReference type="ARBA" id="ARBA00000085"/>
    </source>
</evidence>
<evidence type="ECO:0000313" key="11">
    <source>
        <dbReference type="EMBL" id="SHF07060.1"/>
    </source>
</evidence>
<evidence type="ECO:0000256" key="2">
    <source>
        <dbReference type="ARBA" id="ARBA00004370"/>
    </source>
</evidence>
<evidence type="ECO:0000313" key="12">
    <source>
        <dbReference type="Proteomes" id="UP000068026"/>
    </source>
</evidence>
<dbReference type="GO" id="GO:0000155">
    <property type="term" value="F:phosphorelay sensor kinase activity"/>
    <property type="evidence" value="ECO:0007669"/>
    <property type="project" value="InterPro"/>
</dbReference>
<dbReference type="EMBL" id="CP014223">
    <property type="protein sequence ID" value="AMJ41304.1"/>
    <property type="molecule type" value="Genomic_DNA"/>
</dbReference>
<evidence type="ECO:0000256" key="6">
    <source>
        <dbReference type="ARBA" id="ARBA00022777"/>
    </source>
</evidence>
<dbReference type="InterPro" id="IPR050351">
    <property type="entry name" value="BphY/WalK/GraS-like"/>
</dbReference>
<dbReference type="OrthoDB" id="368131at2"/>
<dbReference type="InterPro" id="IPR003661">
    <property type="entry name" value="HisK_dim/P_dom"/>
</dbReference>